<dbReference type="InterPro" id="IPR029147">
    <property type="entry name" value="CFAP77"/>
</dbReference>
<evidence type="ECO:0000313" key="2">
    <source>
        <dbReference type="Proteomes" id="UP001470230"/>
    </source>
</evidence>
<dbReference type="Pfam" id="PF14825">
    <property type="entry name" value="CFAP77"/>
    <property type="match status" value="1"/>
</dbReference>
<organism evidence="1 2">
    <name type="scientific">Tritrichomonas musculus</name>
    <dbReference type="NCBI Taxonomy" id="1915356"/>
    <lineage>
        <taxon>Eukaryota</taxon>
        <taxon>Metamonada</taxon>
        <taxon>Parabasalia</taxon>
        <taxon>Tritrichomonadida</taxon>
        <taxon>Tritrichomonadidae</taxon>
        <taxon>Tritrichomonas</taxon>
    </lineage>
</organism>
<dbReference type="PANTHER" id="PTHR28617">
    <property type="entry name" value="CILIA- AND FLAGELLA-ASSOCIATED PROTEIN 77"/>
    <property type="match status" value="1"/>
</dbReference>
<accession>A0ABR2KY32</accession>
<gene>
    <name evidence="1" type="ORF">M9Y10_013907</name>
</gene>
<evidence type="ECO:0000313" key="1">
    <source>
        <dbReference type="EMBL" id="KAK8896020.1"/>
    </source>
</evidence>
<dbReference type="EMBL" id="JAPFFF010000002">
    <property type="protein sequence ID" value="KAK8896020.1"/>
    <property type="molecule type" value="Genomic_DNA"/>
</dbReference>
<name>A0ABR2KY32_9EUKA</name>
<comment type="caution">
    <text evidence="1">The sequence shown here is derived from an EMBL/GenBank/DDBJ whole genome shotgun (WGS) entry which is preliminary data.</text>
</comment>
<keyword evidence="2" id="KW-1185">Reference proteome</keyword>
<sequence length="224" mass="26052">MKQRPFCDIRPSMAKNPLLQRPKIGRTIKPTQDLPDEDFRYGKVYHDDFTVKDCLSGWQQIRPPTARKSLKNQNSSFRVRQDFVATNKAALRAGCVSSKEYREFKLKNEILVKPEENLTAEEDAYNQVIRRSMRHGIATPVSSEMKDCLTYKFGRDAVEFARQRQEIRHRPKTSIIRKRANHGVQATRASIGESVKPELQPTYADTFKMKRFLAIDHCAIQDHW</sequence>
<dbReference type="Proteomes" id="UP001470230">
    <property type="component" value="Unassembled WGS sequence"/>
</dbReference>
<dbReference type="PANTHER" id="PTHR28617:SF1">
    <property type="entry name" value="CILIA- AND FLAGELLA-ASSOCIATED PROTEIN 77"/>
    <property type="match status" value="1"/>
</dbReference>
<reference evidence="1 2" key="1">
    <citation type="submission" date="2024-04" db="EMBL/GenBank/DDBJ databases">
        <title>Tritrichomonas musculus Genome.</title>
        <authorList>
            <person name="Alves-Ferreira E."/>
            <person name="Grigg M."/>
            <person name="Lorenzi H."/>
            <person name="Galac M."/>
        </authorList>
    </citation>
    <scope>NUCLEOTIDE SEQUENCE [LARGE SCALE GENOMIC DNA]</scope>
    <source>
        <strain evidence="1 2">EAF2021</strain>
    </source>
</reference>
<protein>
    <recommendedName>
        <fullName evidence="3">Cilia- and flagella-associated protein 77-like</fullName>
    </recommendedName>
</protein>
<evidence type="ECO:0008006" key="3">
    <source>
        <dbReference type="Google" id="ProtNLM"/>
    </source>
</evidence>
<proteinExistence type="predicted"/>